<protein>
    <recommendedName>
        <fullName evidence="5">PEP-CTERM protein-sorting domain-containing protein</fullName>
    </recommendedName>
</protein>
<organism evidence="3 4">
    <name type="scientific">Pirellulimonas nuda</name>
    <dbReference type="NCBI Taxonomy" id="2528009"/>
    <lineage>
        <taxon>Bacteria</taxon>
        <taxon>Pseudomonadati</taxon>
        <taxon>Planctomycetota</taxon>
        <taxon>Planctomycetia</taxon>
        <taxon>Pirellulales</taxon>
        <taxon>Lacipirellulaceae</taxon>
        <taxon>Pirellulimonas</taxon>
    </lineage>
</organism>
<dbReference type="RefSeq" id="WP_145285868.1">
    <property type="nucleotide sequence ID" value="NZ_CP036291.1"/>
</dbReference>
<feature type="chain" id="PRO_5021953502" description="PEP-CTERM protein-sorting domain-containing protein" evidence="2">
    <location>
        <begin position="23"/>
        <end position="236"/>
    </location>
</feature>
<evidence type="ECO:0008006" key="5">
    <source>
        <dbReference type="Google" id="ProtNLM"/>
    </source>
</evidence>
<gene>
    <name evidence="3" type="ORF">Pla175_27980</name>
</gene>
<evidence type="ECO:0000256" key="1">
    <source>
        <dbReference type="SAM" id="Phobius"/>
    </source>
</evidence>
<sequence length="236" mass="24564" precursor="true">MSIRFGAGVLIATLLSTAPAWASVTIDAYEFDLTQFDGAAVTYRSDGGVTFDGKLWDNHVGVDGVTTGELASGQFGGDPGDQLSLNSRGAAGPDWFQLDYAGAGLTIGGSDRDTFVVYEITSSSAGVDTEGTSWRISFNGGAFIDASSGVAKFLQFTPAAENVNQIAFDLTSFGFTAGDLLKSVRFENKDTGSSTSDPDFIFTALEGSVAPVPEATSIIAWGGLLGAVGLILRKKR</sequence>
<dbReference type="KEGG" id="pnd:Pla175_27980"/>
<dbReference type="EMBL" id="CP036291">
    <property type="protein sequence ID" value="QDU89408.1"/>
    <property type="molecule type" value="Genomic_DNA"/>
</dbReference>
<keyword evidence="1" id="KW-0812">Transmembrane</keyword>
<evidence type="ECO:0000313" key="3">
    <source>
        <dbReference type="EMBL" id="QDU89408.1"/>
    </source>
</evidence>
<keyword evidence="4" id="KW-1185">Reference proteome</keyword>
<keyword evidence="1" id="KW-0472">Membrane</keyword>
<feature type="signal peptide" evidence="2">
    <location>
        <begin position="1"/>
        <end position="22"/>
    </location>
</feature>
<evidence type="ECO:0000313" key="4">
    <source>
        <dbReference type="Proteomes" id="UP000317429"/>
    </source>
</evidence>
<dbReference type="AlphaFoldDB" id="A0A518DD56"/>
<accession>A0A518DD56</accession>
<keyword evidence="1" id="KW-1133">Transmembrane helix</keyword>
<reference evidence="3 4" key="1">
    <citation type="submission" date="2019-02" db="EMBL/GenBank/DDBJ databases">
        <title>Deep-cultivation of Planctomycetes and their phenomic and genomic characterization uncovers novel biology.</title>
        <authorList>
            <person name="Wiegand S."/>
            <person name="Jogler M."/>
            <person name="Boedeker C."/>
            <person name="Pinto D."/>
            <person name="Vollmers J."/>
            <person name="Rivas-Marin E."/>
            <person name="Kohn T."/>
            <person name="Peeters S.H."/>
            <person name="Heuer A."/>
            <person name="Rast P."/>
            <person name="Oberbeckmann S."/>
            <person name="Bunk B."/>
            <person name="Jeske O."/>
            <person name="Meyerdierks A."/>
            <person name="Storesund J.E."/>
            <person name="Kallscheuer N."/>
            <person name="Luecker S."/>
            <person name="Lage O.M."/>
            <person name="Pohl T."/>
            <person name="Merkel B.J."/>
            <person name="Hornburger P."/>
            <person name="Mueller R.-W."/>
            <person name="Bruemmer F."/>
            <person name="Labrenz M."/>
            <person name="Spormann A.M."/>
            <person name="Op den Camp H."/>
            <person name="Overmann J."/>
            <person name="Amann R."/>
            <person name="Jetten M.S.M."/>
            <person name="Mascher T."/>
            <person name="Medema M.H."/>
            <person name="Devos D.P."/>
            <person name="Kaster A.-K."/>
            <person name="Ovreas L."/>
            <person name="Rohde M."/>
            <person name="Galperin M.Y."/>
            <person name="Jogler C."/>
        </authorList>
    </citation>
    <scope>NUCLEOTIDE SEQUENCE [LARGE SCALE GENOMIC DNA]</scope>
    <source>
        <strain evidence="3 4">Pla175</strain>
    </source>
</reference>
<proteinExistence type="predicted"/>
<feature type="transmembrane region" description="Helical" evidence="1">
    <location>
        <begin position="215"/>
        <end position="232"/>
    </location>
</feature>
<keyword evidence="2" id="KW-0732">Signal</keyword>
<dbReference type="OrthoDB" id="9834078at2"/>
<name>A0A518DD56_9BACT</name>
<dbReference type="Proteomes" id="UP000317429">
    <property type="component" value="Chromosome"/>
</dbReference>
<evidence type="ECO:0000256" key="2">
    <source>
        <dbReference type="SAM" id="SignalP"/>
    </source>
</evidence>